<protein>
    <submittedName>
        <fullName evidence="2">DUF4091 domain-containing protein</fullName>
    </submittedName>
</protein>
<dbReference type="InterPro" id="IPR053850">
    <property type="entry name" value="Glyco_hydro_123_N_2"/>
</dbReference>
<sequence length="704" mass="77870">MPESDFHPCCSSRQGDLLMSPHRLLIPLVVLALLMTGATPAVAAVARVWTADSWKRVFQTDQRPAGASTSINWDAARNEAESYQILLRHTASFTITGVTFSALTGSAGSIPAGNLEYKFQNHHAPEGGQLFPDPLGNERSTTVAANRTQGIWVTVNVPAGQAAGTYTGSVDVATSTGAIAVPMRLTVYPIDAPNAIDSKYIYSTWNVFFNEYADLDGSVVADEIVDRYRFPRYSAQWWKLMEDFAKEQKATRQNQVHISIDPLLDGPTTLVGDTYHFDWSKFDQFVELFIRHGSVARLRGNPLLNALHTDQVWIIDNVDGQHKVTLAPVGSAKADRWLDQYLPALKAHLDAKGWSDIWYQTISDEPKEDKLDNYNWAVGKYRQYFGADAKTQDAVIGLFPELAGNLSVWIPLIDKLQENEQFYRDRQAAGDEVWTYVCLQPDARLGWLNRWSNYPAYTARQLAWGNFKYGATGFFHWGYNAWTAGQFGNVEEFPGDGYIVYPDLANGTVRTSVRSLATRDGNEEYELLSILKRRDPAAAQRLADALMRGYDNFTDDTDLMARTRKELLLRAAGTALPPRVEAEDGRLTGTGRLDTVGNGYTGSGYVGWLDQASGSSVTVDVTAARPGPQVVEIRYSNGTDTTNTLTLLVNGAVPRKVEFLPTGDWNTTWSSAYATVDLAAGANTITLRHDADDGSVDPDSLTLW</sequence>
<dbReference type="SUPFAM" id="SSF49785">
    <property type="entry name" value="Galactose-binding domain-like"/>
    <property type="match status" value="1"/>
</dbReference>
<dbReference type="CDD" id="cd04083">
    <property type="entry name" value="CBM35_Lmo2446-like"/>
    <property type="match status" value="1"/>
</dbReference>
<accession>A0A4R4QBK5</accession>
<organism evidence="2 3">
    <name type="scientific">Kribbella albertanoniae</name>
    <dbReference type="NCBI Taxonomy" id="1266829"/>
    <lineage>
        <taxon>Bacteria</taxon>
        <taxon>Bacillati</taxon>
        <taxon>Actinomycetota</taxon>
        <taxon>Actinomycetes</taxon>
        <taxon>Propionibacteriales</taxon>
        <taxon>Kribbellaceae</taxon>
        <taxon>Kribbella</taxon>
    </lineage>
</organism>
<evidence type="ECO:0000259" key="1">
    <source>
        <dbReference type="PROSITE" id="PS51175"/>
    </source>
</evidence>
<dbReference type="InterPro" id="IPR055240">
    <property type="entry name" value="CBM13-like"/>
</dbReference>
<dbReference type="InterPro" id="IPR005084">
    <property type="entry name" value="CBM6"/>
</dbReference>
<dbReference type="Pfam" id="PF13320">
    <property type="entry name" value="GH123_cat"/>
    <property type="match status" value="1"/>
</dbReference>
<dbReference type="EMBL" id="SMKA01000020">
    <property type="protein sequence ID" value="TDC32710.1"/>
    <property type="molecule type" value="Genomic_DNA"/>
</dbReference>
<dbReference type="InterPro" id="IPR025150">
    <property type="entry name" value="GH123_cat"/>
</dbReference>
<name>A0A4R4QBK5_9ACTN</name>
<dbReference type="OrthoDB" id="3795077at2"/>
<dbReference type="Proteomes" id="UP000295075">
    <property type="component" value="Unassembled WGS sequence"/>
</dbReference>
<dbReference type="GO" id="GO:0030246">
    <property type="term" value="F:carbohydrate binding"/>
    <property type="evidence" value="ECO:0007669"/>
    <property type="project" value="InterPro"/>
</dbReference>
<evidence type="ECO:0000313" key="3">
    <source>
        <dbReference type="Proteomes" id="UP000295075"/>
    </source>
</evidence>
<dbReference type="Gene3D" id="2.60.120.260">
    <property type="entry name" value="Galactose-binding domain-like"/>
    <property type="match status" value="1"/>
</dbReference>
<keyword evidence="3" id="KW-1185">Reference proteome</keyword>
<dbReference type="PROSITE" id="PS51175">
    <property type="entry name" value="CBM6"/>
    <property type="match status" value="1"/>
</dbReference>
<dbReference type="InterPro" id="IPR008979">
    <property type="entry name" value="Galactose-bd-like_sf"/>
</dbReference>
<evidence type="ECO:0000313" key="2">
    <source>
        <dbReference type="EMBL" id="TDC32710.1"/>
    </source>
</evidence>
<comment type="caution">
    <text evidence="2">The sequence shown here is derived from an EMBL/GenBank/DDBJ whole genome shotgun (WGS) entry which is preliminary data.</text>
</comment>
<feature type="domain" description="CBM6" evidence="1">
    <location>
        <begin position="578"/>
        <end position="704"/>
    </location>
</feature>
<dbReference type="Pfam" id="PF22704">
    <property type="entry name" value="CBM13-like"/>
    <property type="match status" value="1"/>
</dbReference>
<gene>
    <name evidence="2" type="ORF">E1261_07860</name>
</gene>
<dbReference type="Pfam" id="PF22680">
    <property type="entry name" value="Glyco_hydro_123_N_2"/>
    <property type="match status" value="1"/>
</dbReference>
<dbReference type="AlphaFoldDB" id="A0A4R4QBK5"/>
<proteinExistence type="predicted"/>
<reference evidence="2 3" key="1">
    <citation type="submission" date="2019-03" db="EMBL/GenBank/DDBJ databases">
        <title>Draft genome sequences of novel Actinobacteria.</title>
        <authorList>
            <person name="Sahin N."/>
            <person name="Ay H."/>
            <person name="Saygin H."/>
        </authorList>
    </citation>
    <scope>NUCLEOTIDE SEQUENCE [LARGE SCALE GENOMIC DNA]</scope>
    <source>
        <strain evidence="2 3">JCM 30547</strain>
    </source>
</reference>